<dbReference type="Gene3D" id="2.60.120.650">
    <property type="entry name" value="Cupin"/>
    <property type="match status" value="1"/>
</dbReference>
<dbReference type="PANTHER" id="PTHR12480">
    <property type="entry name" value="ARGININE DEMETHYLASE AND LYSYL-HYDROXYLASE JMJD"/>
    <property type="match status" value="1"/>
</dbReference>
<dbReference type="Proteomes" id="UP001415857">
    <property type="component" value="Unassembled WGS sequence"/>
</dbReference>
<protein>
    <recommendedName>
        <fullName evidence="2">JmjC domain-containing protein</fullName>
    </recommendedName>
</protein>
<feature type="domain" description="JmjC" evidence="2">
    <location>
        <begin position="126"/>
        <end position="298"/>
    </location>
</feature>
<dbReference type="SUPFAM" id="SSF51197">
    <property type="entry name" value="Clavaminate synthase-like"/>
    <property type="match status" value="1"/>
</dbReference>
<dbReference type="Pfam" id="PF13621">
    <property type="entry name" value="Cupin_8"/>
    <property type="match status" value="1"/>
</dbReference>
<comment type="similarity">
    <text evidence="1">Belongs to the JARID1 histone demethylase family.</text>
</comment>
<dbReference type="GO" id="GO:0045905">
    <property type="term" value="P:positive regulation of translational termination"/>
    <property type="evidence" value="ECO:0007669"/>
    <property type="project" value="TreeGrafter"/>
</dbReference>
<evidence type="ECO:0000259" key="2">
    <source>
        <dbReference type="PROSITE" id="PS51184"/>
    </source>
</evidence>
<name>A0AAP0RIT3_LIQFO</name>
<gene>
    <name evidence="3" type="ORF">L1049_028482</name>
</gene>
<dbReference type="GO" id="GO:0043565">
    <property type="term" value="F:sequence-specific DNA binding"/>
    <property type="evidence" value="ECO:0007669"/>
    <property type="project" value="TreeGrafter"/>
</dbReference>
<dbReference type="AlphaFoldDB" id="A0AAP0RIT3"/>
<keyword evidence="4" id="KW-1185">Reference proteome</keyword>
<dbReference type="InterPro" id="IPR041667">
    <property type="entry name" value="Cupin_8"/>
</dbReference>
<dbReference type="GO" id="GO:0005634">
    <property type="term" value="C:nucleus"/>
    <property type="evidence" value="ECO:0007669"/>
    <property type="project" value="TreeGrafter"/>
</dbReference>
<dbReference type="InterPro" id="IPR050910">
    <property type="entry name" value="JMJD6_ArgDemeth/LysHydrox"/>
</dbReference>
<reference evidence="3 4" key="1">
    <citation type="journal article" date="2024" name="Plant J.">
        <title>Genome sequences and population genomics reveal climatic adaptation and genomic divergence between two closely related sweetgum species.</title>
        <authorList>
            <person name="Xu W.Q."/>
            <person name="Ren C.Q."/>
            <person name="Zhang X.Y."/>
            <person name="Comes H.P."/>
            <person name="Liu X.H."/>
            <person name="Li Y.G."/>
            <person name="Kettle C.J."/>
            <person name="Jalonen R."/>
            <person name="Gaisberger H."/>
            <person name="Ma Y.Z."/>
            <person name="Qiu Y.X."/>
        </authorList>
    </citation>
    <scope>NUCLEOTIDE SEQUENCE [LARGE SCALE GENOMIC DNA]</scope>
    <source>
        <strain evidence="3">Hangzhou</strain>
    </source>
</reference>
<dbReference type="GO" id="GO:0016706">
    <property type="term" value="F:2-oxoglutarate-dependent dioxygenase activity"/>
    <property type="evidence" value="ECO:0007669"/>
    <property type="project" value="TreeGrafter"/>
</dbReference>
<dbReference type="InterPro" id="IPR003347">
    <property type="entry name" value="JmjC_dom"/>
</dbReference>
<dbReference type="PANTHER" id="PTHR12480:SF6">
    <property type="entry name" value="2-OXOGLUTARATE AND IRON-DEPENDENT OXYGENASE JMJD4"/>
    <property type="match status" value="1"/>
</dbReference>
<dbReference type="EMBL" id="JBBPBK010000009">
    <property type="protein sequence ID" value="KAK9278901.1"/>
    <property type="molecule type" value="Genomic_DNA"/>
</dbReference>
<dbReference type="PROSITE" id="PS51184">
    <property type="entry name" value="JMJC"/>
    <property type="match status" value="1"/>
</dbReference>
<evidence type="ECO:0000313" key="3">
    <source>
        <dbReference type="EMBL" id="KAK9278901.1"/>
    </source>
</evidence>
<dbReference type="GO" id="GO:0005737">
    <property type="term" value="C:cytoplasm"/>
    <property type="evidence" value="ECO:0007669"/>
    <property type="project" value="TreeGrafter"/>
</dbReference>
<organism evidence="3 4">
    <name type="scientific">Liquidambar formosana</name>
    <name type="common">Formosan gum</name>
    <dbReference type="NCBI Taxonomy" id="63359"/>
    <lineage>
        <taxon>Eukaryota</taxon>
        <taxon>Viridiplantae</taxon>
        <taxon>Streptophyta</taxon>
        <taxon>Embryophyta</taxon>
        <taxon>Tracheophyta</taxon>
        <taxon>Spermatophyta</taxon>
        <taxon>Magnoliopsida</taxon>
        <taxon>eudicotyledons</taxon>
        <taxon>Gunneridae</taxon>
        <taxon>Pentapetalae</taxon>
        <taxon>Saxifragales</taxon>
        <taxon>Altingiaceae</taxon>
        <taxon>Liquidambar</taxon>
    </lineage>
</organism>
<evidence type="ECO:0000313" key="4">
    <source>
        <dbReference type="Proteomes" id="UP001415857"/>
    </source>
</evidence>
<evidence type="ECO:0000256" key="1">
    <source>
        <dbReference type="ARBA" id="ARBA00006801"/>
    </source>
</evidence>
<dbReference type="SMART" id="SM00558">
    <property type="entry name" value="JmjC"/>
    <property type="match status" value="1"/>
</dbReference>
<proteinExistence type="inferred from homology"/>
<accession>A0AAP0RIT3</accession>
<sequence>MGIEIGGHVEKVNGKELSYSEFVERYLAKNKPVVLTGLMDGWRACSDWVSDNGQPNLHFFSTHFGKSRVQVADCGTREFTDQKRVEMSVSEFINHWLEDSVEEISNASTRECNGKFQLYLKDWHFVKEYPEYLAYTTPLIFCDDWLNLYLDNHRMHKDPDTYQEKNELSCSDYRFVYMGAKGTWTPLHADVFRSYSWSANVCGRKQWHFLAPSQCHLVFDRHMKSSVYNIFEDVSETKFPEFKKAIWLECTQEQNEIIFVPSGWFHQVHNLEDTISINHNWFNAYNLSWVWDLLLRDYNDAREYIEDIRDICDDFEGLCQRNLAANTGMNFYDFFIFIARFSFANLVQLDYLLGNNENPIRSTFPIARHLALNLISTQKIALKMRSVECLQAGNHGSLLDFRDTLDDPKFLELCMVLCRTYGLIHKHWECTYDKNASMDDLRDLDFIKKFDSLECTPEDLVRFIDYAVTRLGGIYGGENFLLSELD</sequence>
<comment type="caution">
    <text evidence="3">The sequence shown here is derived from an EMBL/GenBank/DDBJ whole genome shotgun (WGS) entry which is preliminary data.</text>
</comment>